<dbReference type="Proteomes" id="UP000053236">
    <property type="component" value="Unassembled WGS sequence"/>
</dbReference>
<feature type="non-terminal residue" evidence="2">
    <location>
        <position position="1"/>
    </location>
</feature>
<dbReference type="EMBL" id="KI685495">
    <property type="protein sequence ID" value="ETK90478.1"/>
    <property type="molecule type" value="Genomic_DNA"/>
</dbReference>
<dbReference type="AlphaFoldDB" id="W2H5G7"/>
<reference evidence="2" key="1">
    <citation type="submission" date="2013-11" db="EMBL/GenBank/DDBJ databases">
        <title>The Genome Sequence of Phytophthora parasitica CJ02B3.</title>
        <authorList>
            <consortium name="The Broad Institute Genomics Platform"/>
            <person name="Russ C."/>
            <person name="Tyler B."/>
            <person name="Panabieres F."/>
            <person name="Shan W."/>
            <person name="Tripathy S."/>
            <person name="Grunwald N."/>
            <person name="Machado M."/>
            <person name="Johnson C.S."/>
            <person name="Arredondo F."/>
            <person name="Hong C."/>
            <person name="Coffey M."/>
            <person name="Young S.K."/>
            <person name="Zeng Q."/>
            <person name="Gargeya S."/>
            <person name="Fitzgerald M."/>
            <person name="Abouelleil A."/>
            <person name="Alvarado L."/>
            <person name="Chapman S.B."/>
            <person name="Gainer-Dewar J."/>
            <person name="Goldberg J."/>
            <person name="Griggs A."/>
            <person name="Gujja S."/>
            <person name="Hansen M."/>
            <person name="Howarth C."/>
            <person name="Imamovic A."/>
            <person name="Ireland A."/>
            <person name="Larimer J."/>
            <person name="McCowan C."/>
            <person name="Murphy C."/>
            <person name="Pearson M."/>
            <person name="Poon T.W."/>
            <person name="Priest M."/>
            <person name="Roberts A."/>
            <person name="Saif S."/>
            <person name="Shea T."/>
            <person name="Sykes S."/>
            <person name="Wortman J."/>
            <person name="Nusbaum C."/>
            <person name="Birren B."/>
        </authorList>
    </citation>
    <scope>NUCLEOTIDE SEQUENCE [LARGE SCALE GENOMIC DNA]</scope>
    <source>
        <strain evidence="2">CJ02B3</strain>
    </source>
</reference>
<protein>
    <submittedName>
        <fullName evidence="2">Uncharacterized protein</fullName>
    </submittedName>
</protein>
<proteinExistence type="predicted"/>
<sequence length="85" mass="9395">TAAISGSRANGTGFTIVQPRGQDASNSRKARRNSAETGDHWPVPRRTQRERPAPSRQQEARHADLQDQPGLRRQHLEAATDPDAM</sequence>
<evidence type="ECO:0000256" key="1">
    <source>
        <dbReference type="SAM" id="MobiDB-lite"/>
    </source>
</evidence>
<evidence type="ECO:0000313" key="2">
    <source>
        <dbReference type="EMBL" id="ETK90478.1"/>
    </source>
</evidence>
<feature type="region of interest" description="Disordered" evidence="1">
    <location>
        <begin position="1"/>
        <end position="85"/>
    </location>
</feature>
<gene>
    <name evidence="2" type="ORF">L915_05761</name>
</gene>
<feature type="non-terminal residue" evidence="2">
    <location>
        <position position="85"/>
    </location>
</feature>
<name>W2H5G7_PHYNI</name>
<accession>W2H5G7</accession>
<feature type="compositionally biased region" description="Basic and acidic residues" evidence="1">
    <location>
        <begin position="47"/>
        <end position="65"/>
    </location>
</feature>
<organism evidence="2">
    <name type="scientific">Phytophthora nicotianae</name>
    <name type="common">Potato buckeye rot agent</name>
    <name type="synonym">Phytophthora parasitica</name>
    <dbReference type="NCBI Taxonomy" id="4792"/>
    <lineage>
        <taxon>Eukaryota</taxon>
        <taxon>Sar</taxon>
        <taxon>Stramenopiles</taxon>
        <taxon>Oomycota</taxon>
        <taxon>Peronosporomycetes</taxon>
        <taxon>Peronosporales</taxon>
        <taxon>Peronosporaceae</taxon>
        <taxon>Phytophthora</taxon>
    </lineage>
</organism>